<dbReference type="EMBL" id="JBDPGJ010000006">
    <property type="protein sequence ID" value="MEX0408808.1"/>
    <property type="molecule type" value="Genomic_DNA"/>
</dbReference>
<evidence type="ECO:0000256" key="1">
    <source>
        <dbReference type="SAM" id="MobiDB-lite"/>
    </source>
</evidence>
<protein>
    <submittedName>
        <fullName evidence="2">Uncharacterized protein</fullName>
    </submittedName>
</protein>
<feature type="compositionally biased region" description="Polar residues" evidence="1">
    <location>
        <begin position="60"/>
        <end position="69"/>
    </location>
</feature>
<dbReference type="RefSeq" id="WP_367956663.1">
    <property type="nucleotide sequence ID" value="NZ_JBDPGJ010000006.1"/>
</dbReference>
<sequence length="69" mass="7573">MNTLLPTRRYRRRSKAPSQIPVMRETGFVATVSGKLVFGEMVPAGPPCTGDEGDDEQPTEKMTFSAQTV</sequence>
<reference evidence="2 3" key="1">
    <citation type="submission" date="2024-05" db="EMBL/GenBank/DDBJ databases">
        <authorList>
            <person name="Jiang F."/>
        </authorList>
    </citation>
    <scope>NUCLEOTIDE SEQUENCE [LARGE SCALE GENOMIC DNA]</scope>
    <source>
        <strain evidence="2 3">LZ166</strain>
    </source>
</reference>
<comment type="caution">
    <text evidence="2">The sequence shown here is derived from an EMBL/GenBank/DDBJ whole genome shotgun (WGS) entry which is preliminary data.</text>
</comment>
<keyword evidence="3" id="KW-1185">Reference proteome</keyword>
<proteinExistence type="predicted"/>
<feature type="region of interest" description="Disordered" evidence="1">
    <location>
        <begin position="43"/>
        <end position="69"/>
    </location>
</feature>
<gene>
    <name evidence="2" type="ORF">ABGN05_24495</name>
</gene>
<evidence type="ECO:0000313" key="2">
    <source>
        <dbReference type="EMBL" id="MEX0408808.1"/>
    </source>
</evidence>
<name>A0ABV3SPT8_9HYPH</name>
<dbReference type="Proteomes" id="UP001556692">
    <property type="component" value="Unassembled WGS sequence"/>
</dbReference>
<accession>A0ABV3SPT8</accession>
<organism evidence="2 3">
    <name type="scientific">Aquibium pacificus</name>
    <dbReference type="NCBI Taxonomy" id="3153579"/>
    <lineage>
        <taxon>Bacteria</taxon>
        <taxon>Pseudomonadati</taxon>
        <taxon>Pseudomonadota</taxon>
        <taxon>Alphaproteobacteria</taxon>
        <taxon>Hyphomicrobiales</taxon>
        <taxon>Phyllobacteriaceae</taxon>
        <taxon>Aquibium</taxon>
    </lineage>
</organism>
<evidence type="ECO:0000313" key="3">
    <source>
        <dbReference type="Proteomes" id="UP001556692"/>
    </source>
</evidence>